<dbReference type="FunFam" id="1.25.10.10:FF:000237">
    <property type="entry name" value="Pumilio homolog 9"/>
    <property type="match status" value="1"/>
</dbReference>
<evidence type="ECO:0000313" key="5">
    <source>
        <dbReference type="EMBL" id="GCE99859.1"/>
    </source>
</evidence>
<feature type="repeat" description="Pumilio" evidence="2">
    <location>
        <begin position="794"/>
        <end position="832"/>
    </location>
</feature>
<evidence type="ECO:0000256" key="3">
    <source>
        <dbReference type="SAM" id="MobiDB-lite"/>
    </source>
</evidence>
<feature type="repeat" description="Pumilio" evidence="2">
    <location>
        <begin position="683"/>
        <end position="718"/>
    </location>
</feature>
<evidence type="ECO:0000256" key="1">
    <source>
        <dbReference type="ARBA" id="ARBA00022737"/>
    </source>
</evidence>
<evidence type="ECO:0000259" key="4">
    <source>
        <dbReference type="PROSITE" id="PS50303"/>
    </source>
</evidence>
<feature type="compositionally biased region" description="Basic and acidic residues" evidence="3">
    <location>
        <begin position="1"/>
        <end position="14"/>
    </location>
</feature>
<gene>
    <name evidence="5" type="ORF">ZYGM_003113</name>
</gene>
<evidence type="ECO:0000256" key="2">
    <source>
        <dbReference type="PROSITE-ProRule" id="PRU00317"/>
    </source>
</evidence>
<feature type="region of interest" description="Disordered" evidence="3">
    <location>
        <begin position="323"/>
        <end position="344"/>
    </location>
</feature>
<feature type="region of interest" description="Disordered" evidence="3">
    <location>
        <begin position="273"/>
        <end position="308"/>
    </location>
</feature>
<dbReference type="GO" id="GO:0080090">
    <property type="term" value="P:regulation of primary metabolic process"/>
    <property type="evidence" value="ECO:0007669"/>
    <property type="project" value="UniProtKB-ARBA"/>
</dbReference>
<keyword evidence="1" id="KW-0677">Repeat</keyword>
<dbReference type="PROSITE" id="PS50303">
    <property type="entry name" value="PUM_HD"/>
    <property type="match status" value="1"/>
</dbReference>
<feature type="region of interest" description="Disordered" evidence="3">
    <location>
        <begin position="226"/>
        <end position="259"/>
    </location>
</feature>
<dbReference type="Proteomes" id="UP000301737">
    <property type="component" value="Unassembled WGS sequence"/>
</dbReference>
<dbReference type="SMART" id="SM00025">
    <property type="entry name" value="Pumilio"/>
    <property type="match status" value="8"/>
</dbReference>
<feature type="region of interest" description="Disordered" evidence="3">
    <location>
        <begin position="42"/>
        <end position="100"/>
    </location>
</feature>
<dbReference type="InterPro" id="IPR033712">
    <property type="entry name" value="Pumilio_RNA-bd"/>
</dbReference>
<dbReference type="PANTHER" id="PTHR12537">
    <property type="entry name" value="RNA BINDING PROTEIN PUMILIO-RELATED"/>
    <property type="match status" value="1"/>
</dbReference>
<keyword evidence="6" id="KW-1185">Reference proteome</keyword>
<sequence length="898" mass="97350">MSIDAGDKEKKHFSDVNPIVGGNLDTALGQLNLEGLDHNLKANSIASPNHKQTIQQSDSQIPSQNHEGASAAENDSDAISGNDPNSESDKVDPNITAPSHIFPPHPQMIGMGFIPFSQVMPIPHHTGFFPSSDFKDAPQVPPPHPPPMGVATPPPAAVAAASPVATPMAPTAPTATPVHPAAGPILFNNTNDASVFATPAALTPGFATSGHVNAPAPIDPLWSGPPMGHGSAAADQISSSTVEDSTALEEGLPPKDVGTANLSFRRQTFHALSPNDLVGSTGNDTGFPTTESVMGNDSQKTSSVAAPAAVRRQSVHMDKMFGSKADDNIATTEDAPNDEEDNQSSKTFAAAYPYGGPLLQPNPILSGHHPPASAHAFGIPSPFPAGYGFTSPFQSFSPILGPTNTPMQAHPSIPMAHSPLQGTPISTDPTVNPLMVSGTADPNNKHGEQFSVHSESETTNMRPPQSFPMGMHQQSGTLPPWMYGGHPFGMVPHPHTVPQKPPHVVGINTSMAANNNSHHQVRRHANNRGSKSTHLGNGKNKHNKNYYYGSSSYHENHQRKLEENSRYANATLDQFIGNIYSLCKDQHGCRFLQMQLDVLGPEAADAIYEETRDYTVELMTDSFGNYLVQKLLEKVTVDQRTILAKIAAPHFVRIASNPHGTRALQKLVECVNTEEEAQIVINSLNGSIVDLSKDLNGNHIVQKCLQKLQPKDIQFIFDAACQHCTEIATHRHGCCVLQRCLDHGSKTQCQALCDILLRYVDHLTLDPFGNYVVQYIITKEVEQGSYDYTYKIVHLLRPKVIELSLHKFGSNVIEKIIRTRVVSETMVLEILNNRGETDVPSLLNDGYGNYVLQTALDVSHENNEYLYKRLSDIVKPMMVGSIKNTPHGRRIMGILQME</sequence>
<feature type="region of interest" description="Disordered" evidence="3">
    <location>
        <begin position="524"/>
        <end position="543"/>
    </location>
</feature>
<dbReference type="InterPro" id="IPR011989">
    <property type="entry name" value="ARM-like"/>
</dbReference>
<dbReference type="InterPro" id="IPR033133">
    <property type="entry name" value="PUM-HD"/>
</dbReference>
<feature type="compositionally biased region" description="Polar residues" evidence="3">
    <location>
        <begin position="278"/>
        <end position="304"/>
    </location>
</feature>
<protein>
    <recommendedName>
        <fullName evidence="4">PUM-HD domain-containing protein</fullName>
    </recommendedName>
</protein>
<dbReference type="PROSITE" id="PS50302">
    <property type="entry name" value="PUM"/>
    <property type="match status" value="6"/>
</dbReference>
<dbReference type="GO" id="GO:0010608">
    <property type="term" value="P:post-transcriptional regulation of gene expression"/>
    <property type="evidence" value="ECO:0007669"/>
    <property type="project" value="TreeGrafter"/>
</dbReference>
<feature type="compositionally biased region" description="Polar residues" evidence="3">
    <location>
        <begin position="42"/>
        <end position="67"/>
    </location>
</feature>
<feature type="repeat" description="Pumilio" evidence="2">
    <location>
        <begin position="719"/>
        <end position="754"/>
    </location>
</feature>
<comment type="caution">
    <text evidence="5">The sequence shown here is derived from an EMBL/GenBank/DDBJ whole genome shotgun (WGS) entry which is preliminary data.</text>
</comment>
<dbReference type="SUPFAM" id="SSF48371">
    <property type="entry name" value="ARM repeat"/>
    <property type="match status" value="1"/>
</dbReference>
<dbReference type="OrthoDB" id="668540at2759"/>
<dbReference type="GO" id="GO:0003729">
    <property type="term" value="F:mRNA binding"/>
    <property type="evidence" value="ECO:0007669"/>
    <property type="project" value="UniProtKB-ARBA"/>
</dbReference>
<accession>A0A4C2EAM2</accession>
<dbReference type="CDD" id="cd07920">
    <property type="entry name" value="Pumilio"/>
    <property type="match status" value="1"/>
</dbReference>
<dbReference type="Pfam" id="PF00806">
    <property type="entry name" value="PUF"/>
    <property type="match status" value="8"/>
</dbReference>
<dbReference type="InterPro" id="IPR016024">
    <property type="entry name" value="ARM-type_fold"/>
</dbReference>
<dbReference type="AlphaFoldDB" id="A0A4C2EAM2"/>
<feature type="region of interest" description="Disordered" evidence="3">
    <location>
        <begin position="1"/>
        <end position="21"/>
    </location>
</feature>
<dbReference type="GO" id="GO:0010629">
    <property type="term" value="P:negative regulation of gene expression"/>
    <property type="evidence" value="ECO:0007669"/>
    <property type="project" value="UniProtKB-ARBA"/>
</dbReference>
<name>A0A4C2EAM2_9SACH</name>
<evidence type="ECO:0000313" key="6">
    <source>
        <dbReference type="Proteomes" id="UP000301737"/>
    </source>
</evidence>
<feature type="repeat" description="Pumilio" evidence="2">
    <location>
        <begin position="574"/>
        <end position="609"/>
    </location>
</feature>
<dbReference type="PANTHER" id="PTHR12537:SF13">
    <property type="entry name" value="PUMILIO HOMOLOGY DOMAIN FAMILY MEMBER 4"/>
    <property type="match status" value="1"/>
</dbReference>
<dbReference type="EMBL" id="BIMX01000013">
    <property type="protein sequence ID" value="GCE99859.1"/>
    <property type="molecule type" value="Genomic_DNA"/>
</dbReference>
<reference evidence="5 6" key="1">
    <citation type="submission" date="2019-01" db="EMBL/GenBank/DDBJ databases">
        <title>Draft Genome Sequencing of Zygosaccharomyces mellis Ca-7.</title>
        <authorList>
            <person name="Shiwa Y."/>
            <person name="Kanesaki Y."/>
            <person name="Ishige T."/>
            <person name="Mura K."/>
            <person name="Hori T."/>
            <person name="Tamura T."/>
        </authorList>
    </citation>
    <scope>NUCLEOTIDE SEQUENCE [LARGE SCALE GENOMIC DNA]</scope>
    <source>
        <strain evidence="5 6">Ca-7</strain>
    </source>
</reference>
<feature type="repeat" description="Pumilio" evidence="2">
    <location>
        <begin position="646"/>
        <end position="682"/>
    </location>
</feature>
<proteinExistence type="predicted"/>
<dbReference type="GO" id="GO:0005737">
    <property type="term" value="C:cytoplasm"/>
    <property type="evidence" value="ECO:0007669"/>
    <property type="project" value="TreeGrafter"/>
</dbReference>
<dbReference type="Gene3D" id="1.25.10.10">
    <property type="entry name" value="Leucine-rich Repeat Variant"/>
    <property type="match status" value="1"/>
</dbReference>
<feature type="repeat" description="Pumilio" evidence="2">
    <location>
        <begin position="610"/>
        <end position="645"/>
    </location>
</feature>
<feature type="domain" description="PUM-HD" evidence="4">
    <location>
        <begin position="553"/>
        <end position="898"/>
    </location>
</feature>
<dbReference type="InterPro" id="IPR001313">
    <property type="entry name" value="Pumilio_RNA-bd_rpt"/>
</dbReference>
<organism evidence="5 6">
    <name type="scientific">Zygosaccharomyces mellis</name>
    <dbReference type="NCBI Taxonomy" id="42258"/>
    <lineage>
        <taxon>Eukaryota</taxon>
        <taxon>Fungi</taxon>
        <taxon>Dikarya</taxon>
        <taxon>Ascomycota</taxon>
        <taxon>Saccharomycotina</taxon>
        <taxon>Saccharomycetes</taxon>
        <taxon>Saccharomycetales</taxon>
        <taxon>Saccharomycetaceae</taxon>
        <taxon>Zygosaccharomyces</taxon>
    </lineage>
</organism>